<dbReference type="Proteomes" id="UP000202958">
    <property type="component" value="Segment"/>
</dbReference>
<dbReference type="GO" id="GO:0016874">
    <property type="term" value="F:ligase activity"/>
    <property type="evidence" value="ECO:0007669"/>
    <property type="project" value="UniProtKB-KW"/>
</dbReference>
<evidence type="ECO:0000313" key="2">
    <source>
        <dbReference type="EMBL" id="AKF13501.1"/>
    </source>
</evidence>
<keyword evidence="2" id="KW-0436">Ligase</keyword>
<gene>
    <name evidence="2" type="ORF">PHIN3_238</name>
</gene>
<evidence type="ECO:0000313" key="3">
    <source>
        <dbReference type="Proteomes" id="UP000202958"/>
    </source>
</evidence>
<dbReference type="OrthoDB" id="2887at10239"/>
<protein>
    <submittedName>
        <fullName evidence="2">RNA ligase</fullName>
    </submittedName>
</protein>
<feature type="domain" description="RNA ligase" evidence="1">
    <location>
        <begin position="174"/>
        <end position="343"/>
    </location>
</feature>
<evidence type="ECO:0000259" key="1">
    <source>
        <dbReference type="Pfam" id="PF09414"/>
    </source>
</evidence>
<accession>A0A0F6WCT9</accession>
<keyword evidence="3" id="KW-1185">Reference proteome</keyword>
<sequence>MSEIKRVLAELVEITEKEAIEGADLVELIKVRGWQVVAQKGIHEVGDIVVYFSIDALLPEIPEFEWLRERCFVTENSSQEGPGFRIKTIKLRGQVSQGVIVPLRELRHLFAEDEELFPGVDVTELLNVKKFEKPLPSHLRGRAKGNFPSFVPKTDEERIQNFYGRFVHKYIDHEWEVSLKLDGSSMTTYIHPLEFTFGVCSRNLDLTETEDNTFWQTARKLDIENAVRDYYETTGIAVATQGELMGPGVQHNRENLKEHDYYIFNIFNINEQKYFTAHERKTFCHTYGLKVAPIYGIQKFDDIGVNGFLDLADTGFGGKSINHPIREGLVFKSVNNPSISFKAISNRFLLKEKD</sequence>
<name>A0A0F6WCT9_9CAUD</name>
<dbReference type="Pfam" id="PF21189">
    <property type="entry name" value="PHA02142"/>
    <property type="match status" value="1"/>
</dbReference>
<dbReference type="RefSeq" id="YP_009212478.1">
    <property type="nucleotide sequence ID" value="NC_028945.1"/>
</dbReference>
<dbReference type="EMBL" id="KR052482">
    <property type="protein sequence ID" value="AKF13501.1"/>
    <property type="molecule type" value="Genomic_DNA"/>
</dbReference>
<dbReference type="SUPFAM" id="SSF56091">
    <property type="entry name" value="DNA ligase/mRNA capping enzyme, catalytic domain"/>
    <property type="match status" value="1"/>
</dbReference>
<dbReference type="Gene3D" id="3.30.470.30">
    <property type="entry name" value="DNA ligase/mRNA capping enzyme"/>
    <property type="match status" value="1"/>
</dbReference>
<reference evidence="2 3" key="1">
    <citation type="submission" date="2015-04" db="EMBL/GenBank/DDBJ databases">
        <authorList>
            <person name="Hodson T.S."/>
            <person name="Hyde J.R."/>
            <person name="Schouten J.T."/>
            <person name="Crockett J.T."/>
            <person name="Smith T.A."/>
            <person name="Merrill B.D."/>
            <person name="Crook M.B."/>
            <person name="Griffitts J.S."/>
            <person name="Burnett S.H."/>
            <person name="Grose J.H."/>
            <person name="Breakwell D.P."/>
        </authorList>
    </citation>
    <scope>NUCLEOTIDE SEQUENCE [LARGE SCALE GENOMIC DNA]</scope>
</reference>
<dbReference type="KEGG" id="vg:26638973"/>
<proteinExistence type="predicted"/>
<dbReference type="NCBIfam" id="TIGR02306">
    <property type="entry name" value="RNA_lig_DRB0094"/>
    <property type="match status" value="1"/>
</dbReference>
<organism evidence="2 3">
    <name type="scientific">Sinorhizobium phage phiN3</name>
    <dbReference type="NCBI Taxonomy" id="1647405"/>
    <lineage>
        <taxon>Viruses</taxon>
        <taxon>Duplodnaviria</taxon>
        <taxon>Heunggongvirae</taxon>
        <taxon>Uroviricota</taxon>
        <taxon>Caudoviricetes</taxon>
        <taxon>Emdodecavirus</taxon>
        <taxon>Emdodecavirus N3</taxon>
    </lineage>
</organism>
<dbReference type="GeneID" id="26638973"/>
<dbReference type="InterPro" id="IPR021122">
    <property type="entry name" value="RNA_ligase_dom_REL/Rnl2"/>
</dbReference>
<dbReference type="Pfam" id="PF09414">
    <property type="entry name" value="RNA_ligase"/>
    <property type="match status" value="1"/>
</dbReference>
<dbReference type="InterPro" id="IPR012646">
    <property type="entry name" value="RNA_ligase_DRB0094"/>
</dbReference>